<evidence type="ECO:0000256" key="5">
    <source>
        <dbReference type="SAM" id="Phobius"/>
    </source>
</evidence>
<evidence type="ECO:0000259" key="6">
    <source>
        <dbReference type="Pfam" id="PF00520"/>
    </source>
</evidence>
<dbReference type="SUPFAM" id="SSF81324">
    <property type="entry name" value="Voltage-gated potassium channels"/>
    <property type="match status" value="1"/>
</dbReference>
<evidence type="ECO:0000313" key="8">
    <source>
        <dbReference type="Proteomes" id="UP001642484"/>
    </source>
</evidence>
<gene>
    <name evidence="7" type="ORF">CCMP2556_LOCUS45217</name>
</gene>
<organism evidence="7 8">
    <name type="scientific">Durusdinium trenchii</name>
    <dbReference type="NCBI Taxonomy" id="1381693"/>
    <lineage>
        <taxon>Eukaryota</taxon>
        <taxon>Sar</taxon>
        <taxon>Alveolata</taxon>
        <taxon>Dinophyceae</taxon>
        <taxon>Suessiales</taxon>
        <taxon>Symbiodiniaceae</taxon>
        <taxon>Durusdinium</taxon>
    </lineage>
</organism>
<evidence type="ECO:0000256" key="2">
    <source>
        <dbReference type="ARBA" id="ARBA00022692"/>
    </source>
</evidence>
<dbReference type="EMBL" id="CAXAMN010025395">
    <property type="protein sequence ID" value="CAK9094850.1"/>
    <property type="molecule type" value="Genomic_DNA"/>
</dbReference>
<evidence type="ECO:0000256" key="3">
    <source>
        <dbReference type="ARBA" id="ARBA00022989"/>
    </source>
</evidence>
<keyword evidence="3 5" id="KW-1133">Transmembrane helix</keyword>
<evidence type="ECO:0000313" key="7">
    <source>
        <dbReference type="EMBL" id="CAK9094850.1"/>
    </source>
</evidence>
<dbReference type="Proteomes" id="UP001642484">
    <property type="component" value="Unassembled WGS sequence"/>
</dbReference>
<reference evidence="7 8" key="1">
    <citation type="submission" date="2024-02" db="EMBL/GenBank/DDBJ databases">
        <authorList>
            <person name="Chen Y."/>
            <person name="Shah S."/>
            <person name="Dougan E. K."/>
            <person name="Thang M."/>
            <person name="Chan C."/>
        </authorList>
    </citation>
    <scope>NUCLEOTIDE SEQUENCE [LARGE SCALE GENOMIC DNA]</scope>
</reference>
<dbReference type="InterPro" id="IPR005821">
    <property type="entry name" value="Ion_trans_dom"/>
</dbReference>
<comment type="caution">
    <text evidence="7">The sequence shown here is derived from an EMBL/GenBank/DDBJ whole genome shotgun (WGS) entry which is preliminary data.</text>
</comment>
<evidence type="ECO:0000256" key="1">
    <source>
        <dbReference type="ARBA" id="ARBA00004141"/>
    </source>
</evidence>
<feature type="transmembrane region" description="Helical" evidence="5">
    <location>
        <begin position="110"/>
        <end position="130"/>
    </location>
</feature>
<feature type="domain" description="Ion transport" evidence="6">
    <location>
        <begin position="69"/>
        <end position="207"/>
    </location>
</feature>
<proteinExistence type="predicted"/>
<keyword evidence="2 5" id="KW-0812">Transmembrane</keyword>
<sequence length="282" mass="33048">MEAAWRMLAARTQWILKLQLQAVEVPLFSMLGFLAEFAARFACHPKQSSLLLHPARSFPVTLAYLAGAEISYKVLNTARVLRLWRLLALERFVPAFQDVLQVIMSRGYQVVNVCYVLLCFWFLMTTYNWYFLHSEFQLKSEEKTFACWYSNYWFAMQFSLIHMSGDYPMTEYPVKVRAMHICSLFVAWAFVTMPVAMLAAAFHDALEKRRLVAAKRRHEAMCKIVRMLRRVILRRRFRHVVDTAFAEHQQQFTRVGVARRKYPGLAQLLGFLNSNEVLGWKV</sequence>
<protein>
    <recommendedName>
        <fullName evidence="6">Ion transport domain-containing protein</fullName>
    </recommendedName>
</protein>
<feature type="transmembrane region" description="Helical" evidence="5">
    <location>
        <begin position="178"/>
        <end position="202"/>
    </location>
</feature>
<keyword evidence="8" id="KW-1185">Reference proteome</keyword>
<dbReference type="Pfam" id="PF00520">
    <property type="entry name" value="Ion_trans"/>
    <property type="match status" value="1"/>
</dbReference>
<accession>A0ABP0R417</accession>
<evidence type="ECO:0000256" key="4">
    <source>
        <dbReference type="ARBA" id="ARBA00023136"/>
    </source>
</evidence>
<name>A0ABP0R417_9DINO</name>
<dbReference type="Gene3D" id="1.10.287.70">
    <property type="match status" value="1"/>
</dbReference>
<comment type="subcellular location">
    <subcellularLocation>
        <location evidence="1">Membrane</location>
        <topology evidence="1">Multi-pass membrane protein</topology>
    </subcellularLocation>
</comment>
<keyword evidence="4 5" id="KW-0472">Membrane</keyword>